<dbReference type="SUPFAM" id="SSF52540">
    <property type="entry name" value="P-loop containing nucleoside triphosphate hydrolases"/>
    <property type="match status" value="1"/>
</dbReference>
<evidence type="ECO:0000313" key="8">
    <source>
        <dbReference type="Proteomes" id="UP000192532"/>
    </source>
</evidence>
<dbReference type="PANTHER" id="PTHR43788:SF8">
    <property type="entry name" value="DNA-BINDING PROTEIN SMUBP-2"/>
    <property type="match status" value="1"/>
</dbReference>
<evidence type="ECO:0000256" key="3">
    <source>
        <dbReference type="ARBA" id="ARBA00022806"/>
    </source>
</evidence>
<dbReference type="InterPro" id="IPR027417">
    <property type="entry name" value="P-loop_NTPase"/>
</dbReference>
<feature type="coiled-coil region" evidence="5">
    <location>
        <begin position="549"/>
        <end position="621"/>
    </location>
</feature>
<keyword evidence="4 7" id="KW-0067">ATP-binding</keyword>
<feature type="domain" description="DNA2/NAM7 helicase-like C-terminal" evidence="6">
    <location>
        <begin position="877"/>
        <end position="977"/>
    </location>
</feature>
<reference evidence="7 8" key="1">
    <citation type="journal article" date="2016" name="PLoS ONE">
        <title>Comparative Genomics Analysis of Streptococcus tigurinus Strains Identifies Genetic Elements Specifically and Uniquely Present in Highly Virulent Strains.</title>
        <authorList>
            <person name="Diene S.M."/>
            <person name="Francois P."/>
            <person name="Zbinden A."/>
            <person name="Entenza J.M."/>
            <person name="Resch G."/>
        </authorList>
    </citation>
    <scope>NUCLEOTIDE SEQUENCE [LARGE SCALE GENOMIC DNA]</scope>
    <source>
        <strain evidence="7 8">859</strain>
    </source>
</reference>
<evidence type="ECO:0000313" key="7">
    <source>
        <dbReference type="EMBL" id="ORJ31514.1"/>
    </source>
</evidence>
<dbReference type="Proteomes" id="UP000192532">
    <property type="component" value="Unassembled WGS sequence"/>
</dbReference>
<dbReference type="EMBL" id="LNVH01000010">
    <property type="protein sequence ID" value="ORJ31514.1"/>
    <property type="molecule type" value="Genomic_DNA"/>
</dbReference>
<evidence type="ECO:0000259" key="6">
    <source>
        <dbReference type="Pfam" id="PF13087"/>
    </source>
</evidence>
<dbReference type="AlphaFoldDB" id="A0A1X0WXT7"/>
<evidence type="ECO:0000256" key="2">
    <source>
        <dbReference type="ARBA" id="ARBA00022801"/>
    </source>
</evidence>
<dbReference type="PANTHER" id="PTHR43788">
    <property type="entry name" value="DNA2/NAM7 HELICASE FAMILY MEMBER"/>
    <property type="match status" value="1"/>
</dbReference>
<evidence type="ECO:0000256" key="5">
    <source>
        <dbReference type="SAM" id="Coils"/>
    </source>
</evidence>
<gene>
    <name evidence="7" type="ORF">ATE37_08385</name>
</gene>
<accession>A0A1X0WXT7</accession>
<dbReference type="GO" id="GO:0016787">
    <property type="term" value="F:hydrolase activity"/>
    <property type="evidence" value="ECO:0007669"/>
    <property type="project" value="UniProtKB-KW"/>
</dbReference>
<dbReference type="GO" id="GO:0043139">
    <property type="term" value="F:5'-3' DNA helicase activity"/>
    <property type="evidence" value="ECO:0007669"/>
    <property type="project" value="TreeGrafter"/>
</dbReference>
<evidence type="ECO:0000256" key="1">
    <source>
        <dbReference type="ARBA" id="ARBA00022741"/>
    </source>
</evidence>
<keyword evidence="3" id="KW-0347">Helicase</keyword>
<keyword evidence="1" id="KW-0547">Nucleotide-binding</keyword>
<dbReference type="GO" id="GO:0005524">
    <property type="term" value="F:ATP binding"/>
    <property type="evidence" value="ECO:0007669"/>
    <property type="project" value="UniProtKB-KW"/>
</dbReference>
<dbReference type="InterPro" id="IPR050534">
    <property type="entry name" value="Coronavir_polyprotein_1ab"/>
</dbReference>
<organism evidence="7 8">
    <name type="scientific">Streptococcus oralis subsp. tigurinus</name>
    <dbReference type="NCBI Taxonomy" id="1077464"/>
    <lineage>
        <taxon>Bacteria</taxon>
        <taxon>Bacillati</taxon>
        <taxon>Bacillota</taxon>
        <taxon>Bacilli</taxon>
        <taxon>Lactobacillales</taxon>
        <taxon>Streptococcaceae</taxon>
        <taxon>Streptococcus</taxon>
    </lineage>
</organism>
<proteinExistence type="predicted"/>
<keyword evidence="2" id="KW-0378">Hydrolase</keyword>
<dbReference type="Gene3D" id="3.40.50.300">
    <property type="entry name" value="P-loop containing nucleotide triphosphate hydrolases"/>
    <property type="match status" value="3"/>
</dbReference>
<dbReference type="Pfam" id="PF13087">
    <property type="entry name" value="AAA_12"/>
    <property type="match status" value="1"/>
</dbReference>
<keyword evidence="5" id="KW-0175">Coiled coil</keyword>
<dbReference type="InterPro" id="IPR041679">
    <property type="entry name" value="DNA2/NAM7-like_C"/>
</dbReference>
<sequence>MRSSHNQILDAWITVEQLSEGNIEKSDSKYKIFQGDDYQSILKDFFKRQKLKSSSGIAVYCGIFPFRKIIEVLRGKYNLKATEEELGRASYKFTFALYFDKDLKFLADKFFLTMSGQIFKNGELPKDFLIAENELREQLSQAFLDEEFNEVFSKLLKKYEISPSDCRYYFVKNFADEINLHSFFLKDLKYAKSIYNENLNRYLSGFDSVRVNLDGNKESSYFNPKDLETILEPKNYPLGRFPSNPEYALSMMQQVAVNLASNADEDVRSVNGPPGTGKTTLLKDIFADLVTEQARIISELSAPKLKGNLVCHDKLDLIAKLPKEIAEKGIVVASSNNGAVKNIVNELPQRKEIYQKLNWLDELKKIDYFAEISNDLLLEDEDVSNDKKYWGLFSIEGGKKQNRGRLQNVLKAIRQELNSDKFQSNPSVYEEFKIQYQKLFDKREKMQDIADKIRLHVKLKNAYQQVEIEFHQDDAQRRSELSKIRDKHIQLENSKKEIESELFEHERLISMLNVNKQIAAQDVELIKLQAPRFLWLKRLFTPSKLDTYFTRLNQANESLKAELKKVHDESQYCYGLQKEIKMHELELNQLSQRQQRYDEWKSKQEDKLIRHQEKILKLQSELATYPVKKLNFSVPYEKLQVSNFWFDDDYREEQSRLFIKALAVRKQFIYDNKKHFEKALWIWEKPQNYSMRDNASDLYKAAWDWINFTIPVIGTTFASFNSMFRCLPENSIGNVFIDEAGQALPQASVGAIFRSKHIMAVGDPSQIQPVQTMDKNILGFLAQHHKIASKYLVSSTQELMDSASRYGFKKQDGTWIGLPLWVHRRSSDPMFSISNKISYDNLMVQGKEEARGLGEWFDVGGGAKDKFVPEQADYLKEELQKRHEEFDDIYVITPFKNVSVQLAKELDKIGFTKRENGKPINVGTVHTFQGKENKIVYFVLGADNMSEGAARWAVSEPNILNVAATRAKEEFYIIGNKSLYKATQSPIIRDTIDILDAYQSSLEINEKGQTHV</sequence>
<name>A0A1X0WXT7_STROR</name>
<comment type="caution">
    <text evidence="7">The sequence shown here is derived from an EMBL/GenBank/DDBJ whole genome shotgun (WGS) entry which is preliminary data.</text>
</comment>
<feature type="coiled-coil region" evidence="5">
    <location>
        <begin position="481"/>
        <end position="508"/>
    </location>
</feature>
<dbReference type="RefSeq" id="WP_084868895.1">
    <property type="nucleotide sequence ID" value="NZ_LNVH01000010.1"/>
</dbReference>
<evidence type="ECO:0000256" key="4">
    <source>
        <dbReference type="ARBA" id="ARBA00022840"/>
    </source>
</evidence>
<protein>
    <submittedName>
        <fullName evidence="7">ATP-binding protein</fullName>
    </submittedName>
</protein>